<reference evidence="1 2" key="1">
    <citation type="journal article" date="2021" name="ISME J.">
        <title>Genomic evolution of the class Acidithiobacillia: deep-branching Proteobacteria living in extreme acidic conditions.</title>
        <authorList>
            <person name="Moya-Beltran A."/>
            <person name="Beard S."/>
            <person name="Rojas-Villalobos C."/>
            <person name="Issotta F."/>
            <person name="Gallardo Y."/>
            <person name="Ulloa R."/>
            <person name="Giaveno A."/>
            <person name="Degli Esposti M."/>
            <person name="Johnson D.B."/>
            <person name="Quatrini R."/>
        </authorList>
    </citation>
    <scope>NUCLEOTIDE SEQUENCE [LARGE SCALE GENOMIC DNA]</scope>
    <source>
        <strain evidence="1 2">ATCC 19703</strain>
    </source>
</reference>
<dbReference type="RefSeq" id="WP_215864603.1">
    <property type="nucleotide sequence ID" value="NZ_JABELD010000118.1"/>
</dbReference>
<proteinExistence type="predicted"/>
<sequence length="92" mass="10585">MMAVPQLLEPEYYTLAEVAERWERSEDVLLRLGAEGKIKCGYYTDHPIDAQLRFIPSLDRPFRYPLFHINQEESEALGWASTIAISRNGGGW</sequence>
<evidence type="ECO:0000313" key="1">
    <source>
        <dbReference type="EMBL" id="MBU2739695.1"/>
    </source>
</evidence>
<accession>A0ABS5ZTG9</accession>
<comment type="caution">
    <text evidence="1">The sequence shown here is derived from an EMBL/GenBank/DDBJ whole genome shotgun (WGS) entry which is preliminary data.</text>
</comment>
<evidence type="ECO:0000313" key="2">
    <source>
        <dbReference type="Proteomes" id="UP001197028"/>
    </source>
</evidence>
<dbReference type="Proteomes" id="UP001197028">
    <property type="component" value="Unassembled WGS sequence"/>
</dbReference>
<organism evidence="1 2">
    <name type="scientific">Acidithiobacillus concretivorus</name>
    <dbReference type="NCBI Taxonomy" id="3063952"/>
    <lineage>
        <taxon>Bacteria</taxon>
        <taxon>Pseudomonadati</taxon>
        <taxon>Pseudomonadota</taxon>
        <taxon>Acidithiobacillia</taxon>
        <taxon>Acidithiobacillales</taxon>
        <taxon>Acidithiobacillaceae</taxon>
        <taxon>Acidithiobacillus</taxon>
    </lineage>
</organism>
<gene>
    <name evidence="1" type="ORF">HJG40_13095</name>
</gene>
<keyword evidence="2" id="KW-1185">Reference proteome</keyword>
<evidence type="ECO:0008006" key="3">
    <source>
        <dbReference type="Google" id="ProtNLM"/>
    </source>
</evidence>
<dbReference type="EMBL" id="JABELD010000118">
    <property type="protein sequence ID" value="MBU2739695.1"/>
    <property type="molecule type" value="Genomic_DNA"/>
</dbReference>
<name>A0ABS5ZTG9_9PROT</name>
<protein>
    <recommendedName>
        <fullName evidence="3">DNA-binding protein</fullName>
    </recommendedName>
</protein>